<dbReference type="GO" id="GO:0003676">
    <property type="term" value="F:nucleic acid binding"/>
    <property type="evidence" value="ECO:0007669"/>
    <property type="project" value="InterPro"/>
</dbReference>
<accession>A0A3S4FCY0</accession>
<feature type="domain" description="Tc1-like transposase DDE" evidence="1">
    <location>
        <begin position="6"/>
        <end position="67"/>
    </location>
</feature>
<proteinExistence type="predicted"/>
<evidence type="ECO:0000259" key="1">
    <source>
        <dbReference type="Pfam" id="PF13358"/>
    </source>
</evidence>
<keyword evidence="3" id="KW-1185">Reference proteome</keyword>
<evidence type="ECO:0000313" key="3">
    <source>
        <dbReference type="Proteomes" id="UP000289200"/>
    </source>
</evidence>
<gene>
    <name evidence="2" type="ORF">RHODGE_RHODGE_04543</name>
</gene>
<dbReference type="AlphaFoldDB" id="A0A3S4FCY0"/>
<dbReference type="InterPro" id="IPR038717">
    <property type="entry name" value="Tc1-like_DDE_dom"/>
</dbReference>
<reference evidence="3" key="1">
    <citation type="submission" date="2018-10" db="EMBL/GenBank/DDBJ databases">
        <authorList>
            <person name="Peiro R."/>
            <person name="Begona"/>
            <person name="Cbmso G."/>
            <person name="Lopez M."/>
            <person name="Gonzalez S."/>
            <person name="Sacristan E."/>
            <person name="Castillo E."/>
        </authorList>
    </citation>
    <scope>NUCLEOTIDE SEQUENCE [LARGE SCALE GENOMIC DNA]</scope>
</reference>
<name>A0A3S4FCY0_9BRAD</name>
<dbReference type="EMBL" id="UWOC01000195">
    <property type="protein sequence ID" value="VCU11332.1"/>
    <property type="molecule type" value="Genomic_DNA"/>
</dbReference>
<comment type="caution">
    <text evidence="2">The sequence shown here is derived from an EMBL/GenBank/DDBJ whole genome shotgun (WGS) entry which is preliminary data.</text>
</comment>
<sequence length="98" mass="10959">MRPGYHAVVVLDGAGWHKTGGRLRVPDNISLLKLPPYSPELNPVENVWQFLRGNWLSNRVFDTYDDIVDACCDAWNALAAEPGRIRSIATRAWAAVNL</sequence>
<dbReference type="InterPro" id="IPR036397">
    <property type="entry name" value="RNaseH_sf"/>
</dbReference>
<dbReference type="Pfam" id="PF13358">
    <property type="entry name" value="DDE_3"/>
    <property type="match status" value="1"/>
</dbReference>
<dbReference type="Proteomes" id="UP000289200">
    <property type="component" value="Unassembled WGS sequence"/>
</dbReference>
<organism evidence="2 3">
    <name type="scientific">Rhodoplanes serenus</name>
    <dbReference type="NCBI Taxonomy" id="200615"/>
    <lineage>
        <taxon>Bacteria</taxon>
        <taxon>Pseudomonadati</taxon>
        <taxon>Pseudomonadota</taxon>
        <taxon>Alphaproteobacteria</taxon>
        <taxon>Hyphomicrobiales</taxon>
        <taxon>Nitrobacteraceae</taxon>
        <taxon>Rhodoplanes</taxon>
    </lineage>
</organism>
<evidence type="ECO:0000313" key="2">
    <source>
        <dbReference type="EMBL" id="VCU11332.1"/>
    </source>
</evidence>
<dbReference type="Gene3D" id="3.30.420.10">
    <property type="entry name" value="Ribonuclease H-like superfamily/Ribonuclease H"/>
    <property type="match status" value="1"/>
</dbReference>
<protein>
    <recommendedName>
        <fullName evidence="1">Tc1-like transposase DDE domain-containing protein</fullName>
    </recommendedName>
</protein>